<dbReference type="AlphaFoldDB" id="A0A5C6Q747"/>
<keyword evidence="3" id="KW-1185">Reference proteome</keyword>
<comment type="caution">
    <text evidence="2">The sequence shown here is derived from an EMBL/GenBank/DDBJ whole genome shotgun (WGS) entry which is preliminary data.</text>
</comment>
<proteinExistence type="predicted"/>
<name>A0A5C6Q747_9GAMM</name>
<dbReference type="OrthoDB" id="6195901at2"/>
<evidence type="ECO:0000259" key="1">
    <source>
        <dbReference type="Pfam" id="PF13302"/>
    </source>
</evidence>
<feature type="domain" description="N-acetyltransferase" evidence="1">
    <location>
        <begin position="11"/>
        <end position="167"/>
    </location>
</feature>
<dbReference type="Pfam" id="PF13302">
    <property type="entry name" value="Acetyltransf_3"/>
    <property type="match status" value="1"/>
</dbReference>
<accession>A0A5C6Q747</accession>
<evidence type="ECO:0000313" key="3">
    <source>
        <dbReference type="Proteomes" id="UP000321822"/>
    </source>
</evidence>
<dbReference type="InterPro" id="IPR000182">
    <property type="entry name" value="GNAT_dom"/>
</dbReference>
<dbReference type="EMBL" id="VOLT01000012">
    <property type="protein sequence ID" value="TWX64746.1"/>
    <property type="molecule type" value="Genomic_DNA"/>
</dbReference>
<dbReference type="PANTHER" id="PTHR43792">
    <property type="entry name" value="GNAT FAMILY, PUTATIVE (AFU_ORTHOLOGUE AFUA_3G00765)-RELATED-RELATED"/>
    <property type="match status" value="1"/>
</dbReference>
<protein>
    <submittedName>
        <fullName evidence="2">GNAT family N-acetyltransferase</fullName>
    </submittedName>
</protein>
<gene>
    <name evidence="2" type="ORF">ESZ36_18780</name>
</gene>
<sequence>MVLVHSFTTDRLLIRPLLAEDKIFFCQQYTNEIVMKKTGGAINQVEAKKQFQRSLKANERASRGGKKSVLTWAIVCLSTGKIIGSQTFSFLTLPHNIEVIKQTELNGRVQAEMGIVLSIESQGKGLGKEALTALVEYGFNSLSLDRINAFYVKSNLASARVFARLNFICDSASQLKNTENTEHSYLQIESYG</sequence>
<dbReference type="GO" id="GO:0016747">
    <property type="term" value="F:acyltransferase activity, transferring groups other than amino-acyl groups"/>
    <property type="evidence" value="ECO:0007669"/>
    <property type="project" value="InterPro"/>
</dbReference>
<dbReference type="Gene3D" id="3.40.630.30">
    <property type="match status" value="1"/>
</dbReference>
<dbReference type="InterPro" id="IPR016181">
    <property type="entry name" value="Acyl_CoA_acyltransferase"/>
</dbReference>
<dbReference type="Proteomes" id="UP000321822">
    <property type="component" value="Unassembled WGS sequence"/>
</dbReference>
<dbReference type="SUPFAM" id="SSF55729">
    <property type="entry name" value="Acyl-CoA N-acyltransferases (Nat)"/>
    <property type="match status" value="1"/>
</dbReference>
<organism evidence="2 3">
    <name type="scientific">Colwellia demingiae</name>
    <dbReference type="NCBI Taxonomy" id="89401"/>
    <lineage>
        <taxon>Bacteria</taxon>
        <taxon>Pseudomonadati</taxon>
        <taxon>Pseudomonadota</taxon>
        <taxon>Gammaproteobacteria</taxon>
        <taxon>Alteromonadales</taxon>
        <taxon>Colwelliaceae</taxon>
        <taxon>Colwellia</taxon>
    </lineage>
</organism>
<keyword evidence="2" id="KW-0808">Transferase</keyword>
<dbReference type="InterPro" id="IPR051531">
    <property type="entry name" value="N-acetyltransferase"/>
</dbReference>
<evidence type="ECO:0000313" key="2">
    <source>
        <dbReference type="EMBL" id="TWX64746.1"/>
    </source>
</evidence>
<dbReference type="PANTHER" id="PTHR43792:SF1">
    <property type="entry name" value="N-ACETYLTRANSFERASE DOMAIN-CONTAINING PROTEIN"/>
    <property type="match status" value="1"/>
</dbReference>
<reference evidence="2 3" key="1">
    <citation type="submission" date="2019-07" db="EMBL/GenBank/DDBJ databases">
        <title>Genomes of sea-ice associated Colwellia species.</title>
        <authorList>
            <person name="Bowman J.P."/>
        </authorList>
    </citation>
    <scope>NUCLEOTIDE SEQUENCE [LARGE SCALE GENOMIC DNA]</scope>
    <source>
        <strain evidence="2 3">ACAM 459</strain>
    </source>
</reference>